<evidence type="ECO:0000256" key="2">
    <source>
        <dbReference type="SAM" id="MobiDB-lite"/>
    </source>
</evidence>
<comment type="similarity">
    <text evidence="1">Belongs to the PPP phosphatase family.</text>
</comment>
<dbReference type="PROSITE" id="PS00125">
    <property type="entry name" value="SER_THR_PHOSPHATASE"/>
    <property type="match status" value="1"/>
</dbReference>
<reference evidence="4" key="1">
    <citation type="submission" date="2020-10" db="EMBL/GenBank/DDBJ databases">
        <authorList>
            <person name="Roach M.J.R."/>
        </authorList>
    </citation>
    <scope>NUCLEOTIDE SEQUENCE</scope>
    <source>
        <strain evidence="4">CBS 1945</strain>
    </source>
</reference>
<dbReference type="AlphaFoldDB" id="A0A875S0H8"/>
<feature type="region of interest" description="Disordered" evidence="2">
    <location>
        <begin position="441"/>
        <end position="500"/>
    </location>
</feature>
<keyword evidence="1" id="KW-0378">Hydrolase</keyword>
<dbReference type="EC" id="3.1.3.16" evidence="1"/>
<dbReference type="SUPFAM" id="SSF56300">
    <property type="entry name" value="Metallo-dependent phosphatases"/>
    <property type="match status" value="1"/>
</dbReference>
<dbReference type="KEGG" id="bnn:FOA43_001798"/>
<proteinExistence type="inferred from homology"/>
<dbReference type="InterPro" id="IPR006186">
    <property type="entry name" value="Ser/Thr-sp_prot-phosphatase"/>
</dbReference>
<protein>
    <recommendedName>
        <fullName evidence="1">Serine/threonine-protein phosphatase</fullName>
        <ecNumber evidence="1">3.1.3.16</ecNumber>
    </recommendedName>
</protein>
<dbReference type="GeneID" id="62195199"/>
<dbReference type="Gene3D" id="3.60.21.10">
    <property type="match status" value="1"/>
</dbReference>
<dbReference type="GO" id="GO:0033192">
    <property type="term" value="F:calmodulin-dependent protein phosphatase activity"/>
    <property type="evidence" value="ECO:0007669"/>
    <property type="project" value="InterPro"/>
</dbReference>
<feature type="compositionally biased region" description="Acidic residues" evidence="2">
    <location>
        <begin position="456"/>
        <end position="480"/>
    </location>
</feature>
<evidence type="ECO:0000256" key="1">
    <source>
        <dbReference type="RuleBase" id="RU004273"/>
    </source>
</evidence>
<sequence>MPLINVDNEKIEGNGAFDSGLSIGSSTASNSTSRRLQRAIEKVNYPKLAPDIDLTVYVDSEGHAYSTKERAVASVEPPEVTIPKDERLFNQNDERPDYKFLQEHFRKQGRLSESQILRIIKTATEMFHDEPNLLEVGCPAVVIGDIHGQYYDMLKLLSLCPEPGKDGTQFLFLGDYVDRGDCSIEVLVLLYAMKINFPKNIWMLRGNHESIRMTEYFTFKKECLVKYSIKVYQGAVKSFKELPISAVLNDQFLCVHAGISKKLRTLKDIDKIDRFQYDFPSSGMFCDLEWSDPSPEYDSEEGLKDVAFRPNRERNCSYYYSYNAMNSFLQKNNLLSVIRGHQAQDTGYRMYRKSEITGFPTLITIFSAPNYCHTYRNKAAALLYNGQTFNIKQFVSAPSPYFLPDFMNVFEWSAPFVCEKVVEIMMSMLNVCTERELGDGEVYEESGGEASGGEASGDEESGDEESGDEEAGISGDEESEISGAEASSTPSVPFSKALRPVTRHKLRRPDRFLRKHIVARRDGIASKLRAIGRTARMLNVLREESEKMTLLRDARNGILPRGVLIDGREDLHDHLKSFSDAREVDLRNEGLPPSEEEVQKVDEEKTKKYKKYIEEGTSDVEGDDVIL</sequence>
<dbReference type="InterPro" id="IPR029052">
    <property type="entry name" value="Metallo-depent_PP-like"/>
</dbReference>
<dbReference type="OrthoDB" id="5593063at2759"/>
<dbReference type="InterPro" id="IPR004843">
    <property type="entry name" value="Calcineurin-like_PHP"/>
</dbReference>
<dbReference type="SMART" id="SM00156">
    <property type="entry name" value="PP2Ac"/>
    <property type="match status" value="1"/>
</dbReference>
<organism evidence="4 5">
    <name type="scientific">Eeniella nana</name>
    <name type="common">Yeast</name>
    <name type="synonym">Brettanomyces nanus</name>
    <dbReference type="NCBI Taxonomy" id="13502"/>
    <lineage>
        <taxon>Eukaryota</taxon>
        <taxon>Fungi</taxon>
        <taxon>Dikarya</taxon>
        <taxon>Ascomycota</taxon>
        <taxon>Saccharomycotina</taxon>
        <taxon>Pichiomycetes</taxon>
        <taxon>Pichiales</taxon>
        <taxon>Pichiaceae</taxon>
        <taxon>Brettanomyces</taxon>
    </lineage>
</organism>
<dbReference type="PRINTS" id="PR00114">
    <property type="entry name" value="STPHPHTASE"/>
</dbReference>
<comment type="catalytic activity">
    <reaction evidence="1">
        <text>O-phospho-L-threonyl-[protein] + H2O = L-threonyl-[protein] + phosphate</text>
        <dbReference type="Rhea" id="RHEA:47004"/>
        <dbReference type="Rhea" id="RHEA-COMP:11060"/>
        <dbReference type="Rhea" id="RHEA-COMP:11605"/>
        <dbReference type="ChEBI" id="CHEBI:15377"/>
        <dbReference type="ChEBI" id="CHEBI:30013"/>
        <dbReference type="ChEBI" id="CHEBI:43474"/>
        <dbReference type="ChEBI" id="CHEBI:61977"/>
        <dbReference type="EC" id="3.1.3.16"/>
    </reaction>
</comment>
<evidence type="ECO:0000313" key="5">
    <source>
        <dbReference type="Proteomes" id="UP000662931"/>
    </source>
</evidence>
<dbReference type="PANTHER" id="PTHR45673">
    <property type="entry name" value="SERINE/THREONINE-PROTEIN PHOSPHATASE 2B CATALYTIC SUBUNIT 1-RELATED"/>
    <property type="match status" value="1"/>
</dbReference>
<accession>A0A875S0H8</accession>
<dbReference type="GO" id="GO:0097720">
    <property type="term" value="P:calcineurin-mediated signaling"/>
    <property type="evidence" value="ECO:0007669"/>
    <property type="project" value="InterPro"/>
</dbReference>
<dbReference type="Proteomes" id="UP000662931">
    <property type="component" value="Chromosome 1"/>
</dbReference>
<keyword evidence="5" id="KW-1185">Reference proteome</keyword>
<feature type="domain" description="Serine/threonine specific protein phosphatases" evidence="3">
    <location>
        <begin position="204"/>
        <end position="209"/>
    </location>
</feature>
<evidence type="ECO:0000313" key="4">
    <source>
        <dbReference type="EMBL" id="QPG74468.1"/>
    </source>
</evidence>
<name>A0A875S0H8_EENNA</name>
<dbReference type="Pfam" id="PF00149">
    <property type="entry name" value="Metallophos"/>
    <property type="match status" value="1"/>
</dbReference>
<gene>
    <name evidence="4" type="ORF">FOA43_001798</name>
</gene>
<evidence type="ECO:0000259" key="3">
    <source>
        <dbReference type="PROSITE" id="PS00125"/>
    </source>
</evidence>
<dbReference type="EMBL" id="CP064812">
    <property type="protein sequence ID" value="QPG74468.1"/>
    <property type="molecule type" value="Genomic_DNA"/>
</dbReference>
<dbReference type="RefSeq" id="XP_038778033.1">
    <property type="nucleotide sequence ID" value="XM_038922105.1"/>
</dbReference>
<dbReference type="InterPro" id="IPR043360">
    <property type="entry name" value="PP2B"/>
</dbReference>